<accession>A0A7J8SSB5</accession>
<evidence type="ECO:0000313" key="2">
    <source>
        <dbReference type="Proteomes" id="UP000593561"/>
    </source>
</evidence>
<proteinExistence type="predicted"/>
<dbReference type="EMBL" id="JABFAC010000011">
    <property type="protein sequence ID" value="MBA0628813.1"/>
    <property type="molecule type" value="Genomic_DNA"/>
</dbReference>
<keyword evidence="2" id="KW-1185">Reference proteome</keyword>
<reference evidence="1 2" key="1">
    <citation type="journal article" date="2019" name="Genome Biol. Evol.">
        <title>Insights into the evolution of the New World diploid cottons (Gossypium, subgenus Houzingenia) based on genome sequencing.</title>
        <authorList>
            <person name="Grover C.E."/>
            <person name="Arick M.A. 2nd"/>
            <person name="Thrash A."/>
            <person name="Conover J.L."/>
            <person name="Sanders W.S."/>
            <person name="Peterson D.G."/>
            <person name="Frelichowski J.E."/>
            <person name="Scheffler J.A."/>
            <person name="Scheffler B.E."/>
            <person name="Wendel J.F."/>
        </authorList>
    </citation>
    <scope>NUCLEOTIDE SEQUENCE [LARGE SCALE GENOMIC DNA]</scope>
    <source>
        <strain evidence="1">27</strain>
        <tissue evidence="1">Leaf</tissue>
    </source>
</reference>
<dbReference type="Proteomes" id="UP000593561">
    <property type="component" value="Unassembled WGS sequence"/>
</dbReference>
<name>A0A7J8SSB5_GOSDV</name>
<dbReference type="AlphaFoldDB" id="A0A7J8SSB5"/>
<organism evidence="1 2">
    <name type="scientific">Gossypium davidsonii</name>
    <name type="common">Davidson's cotton</name>
    <name type="synonym">Gossypium klotzschianum subsp. davidsonii</name>
    <dbReference type="NCBI Taxonomy" id="34287"/>
    <lineage>
        <taxon>Eukaryota</taxon>
        <taxon>Viridiplantae</taxon>
        <taxon>Streptophyta</taxon>
        <taxon>Embryophyta</taxon>
        <taxon>Tracheophyta</taxon>
        <taxon>Spermatophyta</taxon>
        <taxon>Magnoliopsida</taxon>
        <taxon>eudicotyledons</taxon>
        <taxon>Gunneridae</taxon>
        <taxon>Pentapetalae</taxon>
        <taxon>rosids</taxon>
        <taxon>malvids</taxon>
        <taxon>Malvales</taxon>
        <taxon>Malvaceae</taxon>
        <taxon>Malvoideae</taxon>
        <taxon>Gossypium</taxon>
    </lineage>
</organism>
<protein>
    <submittedName>
        <fullName evidence="1">Uncharacterized protein</fullName>
    </submittedName>
</protein>
<sequence>MGKTRRAKSFVEAMVEAESFVKLGPRKVKFDFSKPKKTGNDGNGRDYPKKSMIFVIEGDDEPDKELMRLGSILSFFKDNRVRKNENKLVKCFLYSGLHRMRDYLERSKLSTVTKEDEVEPENETLKLKSLILKSTKENKDHKQKGLMHVDINIADQ</sequence>
<gene>
    <name evidence="1" type="ORF">Godav_023460</name>
</gene>
<comment type="caution">
    <text evidence="1">The sequence shown here is derived from an EMBL/GenBank/DDBJ whole genome shotgun (WGS) entry which is preliminary data.</text>
</comment>
<evidence type="ECO:0000313" key="1">
    <source>
        <dbReference type="EMBL" id="MBA0628813.1"/>
    </source>
</evidence>